<reference evidence="4" key="1">
    <citation type="submission" date="2016-10" db="EMBL/GenBank/DDBJ databases">
        <authorList>
            <person name="Varghese N."/>
            <person name="Submissions S."/>
        </authorList>
    </citation>
    <scope>NUCLEOTIDE SEQUENCE [LARGE SCALE GENOMIC DNA]</scope>
    <source>
        <strain evidence="4">DSM 45419</strain>
    </source>
</reference>
<gene>
    <name evidence="3" type="ORF">SAMN05660642_03300</name>
</gene>
<proteinExistence type="predicted"/>
<dbReference type="STRING" id="1137991.SAMN05660642_03300"/>
<protein>
    <submittedName>
        <fullName evidence="3">O-Methyltransferase involved in polyketide biosynthesis</fullName>
    </submittedName>
</protein>
<dbReference type="InterPro" id="IPR007213">
    <property type="entry name" value="Ppm1/Ppm2/Tcmp"/>
</dbReference>
<dbReference type="GO" id="GO:0008168">
    <property type="term" value="F:methyltransferase activity"/>
    <property type="evidence" value="ECO:0007669"/>
    <property type="project" value="UniProtKB-KW"/>
</dbReference>
<dbReference type="GO" id="GO:0032259">
    <property type="term" value="P:methylation"/>
    <property type="evidence" value="ECO:0007669"/>
    <property type="project" value="UniProtKB-KW"/>
</dbReference>
<dbReference type="Gene3D" id="3.40.50.150">
    <property type="entry name" value="Vaccinia Virus protein VP39"/>
    <property type="match status" value="1"/>
</dbReference>
<dbReference type="Pfam" id="PF04072">
    <property type="entry name" value="LCM"/>
    <property type="match status" value="1"/>
</dbReference>
<keyword evidence="2 3" id="KW-0808">Transferase</keyword>
<dbReference type="PANTHER" id="PTHR43619:SF2">
    <property type="entry name" value="S-ADENOSYL-L-METHIONINE-DEPENDENT METHYLTRANSFERASES SUPERFAMILY PROTEIN"/>
    <property type="match status" value="1"/>
</dbReference>
<evidence type="ECO:0000256" key="2">
    <source>
        <dbReference type="ARBA" id="ARBA00022679"/>
    </source>
</evidence>
<evidence type="ECO:0000256" key="1">
    <source>
        <dbReference type="ARBA" id="ARBA00022603"/>
    </source>
</evidence>
<dbReference type="Proteomes" id="UP000198680">
    <property type="component" value="Unassembled WGS sequence"/>
</dbReference>
<evidence type="ECO:0000313" key="4">
    <source>
        <dbReference type="Proteomes" id="UP000198680"/>
    </source>
</evidence>
<dbReference type="RefSeq" id="WP_091220684.1">
    <property type="nucleotide sequence ID" value="NZ_FNHE01000008.1"/>
</dbReference>
<keyword evidence="4" id="KW-1185">Reference proteome</keyword>
<dbReference type="InterPro" id="IPR016874">
    <property type="entry name" value="TcmP-like"/>
</dbReference>
<keyword evidence="1 3" id="KW-0489">Methyltransferase</keyword>
<evidence type="ECO:0000313" key="3">
    <source>
        <dbReference type="EMBL" id="SDM77008.1"/>
    </source>
</evidence>
<sequence>MATTLPALTPTEDSLFLTLCCRALDNRSPHPVLGDAMADEIVRTLDYDHRRLHIDTNLMLNAALRAKKLDEIATRFLARHPDGVGLDLGAGLDTRVLRIDPPSTVDWYDVDTPAVIAARAGLVPDRAHAHGIGADVTDPDWLTAVPSNRPAVIVADGLLGFLTLDQVVALLNRLTSHFPSGEIAFNSYPRFAIWAIKHTRGTRSVADLIRFPGSDDPHDPERWNPALTLVREILIPREPEVAQFPAALRTYYRLAAHSTSWSRKGTVVLHYRF</sequence>
<dbReference type="AlphaFoldDB" id="A0A1G9VXI3"/>
<dbReference type="InterPro" id="IPR029063">
    <property type="entry name" value="SAM-dependent_MTases_sf"/>
</dbReference>
<dbReference type="PANTHER" id="PTHR43619">
    <property type="entry name" value="S-ADENOSYL-L-METHIONINE-DEPENDENT METHYLTRANSFERASE YKTD-RELATED"/>
    <property type="match status" value="1"/>
</dbReference>
<dbReference type="OrthoDB" id="9800233at2"/>
<organism evidence="3 4">
    <name type="scientific">Geodermatophilus siccatus</name>
    <dbReference type="NCBI Taxonomy" id="1137991"/>
    <lineage>
        <taxon>Bacteria</taxon>
        <taxon>Bacillati</taxon>
        <taxon>Actinomycetota</taxon>
        <taxon>Actinomycetes</taxon>
        <taxon>Geodermatophilales</taxon>
        <taxon>Geodermatophilaceae</taxon>
        <taxon>Geodermatophilus</taxon>
    </lineage>
</organism>
<dbReference type="PIRSF" id="PIRSF028177">
    <property type="entry name" value="Polyketide_synth_Omtfrase_TcmP"/>
    <property type="match status" value="1"/>
</dbReference>
<accession>A0A1G9VXI3</accession>
<name>A0A1G9VXI3_9ACTN</name>
<dbReference type="EMBL" id="FNHE01000008">
    <property type="protein sequence ID" value="SDM77008.1"/>
    <property type="molecule type" value="Genomic_DNA"/>
</dbReference>
<dbReference type="SUPFAM" id="SSF53335">
    <property type="entry name" value="S-adenosyl-L-methionine-dependent methyltransferases"/>
    <property type="match status" value="1"/>
</dbReference>